<reference evidence="2 3" key="1">
    <citation type="submission" date="2020-08" db="EMBL/GenBank/DDBJ databases">
        <title>Genomic Encyclopedia of Type Strains, Phase IV (KMG-IV): sequencing the most valuable type-strain genomes for metagenomic binning, comparative biology and taxonomic classification.</title>
        <authorList>
            <person name="Goeker M."/>
        </authorList>
    </citation>
    <scope>NUCLEOTIDE SEQUENCE [LARGE SCALE GENOMIC DNA]</scope>
    <source>
        <strain evidence="2 3">DSM 23562</strain>
    </source>
</reference>
<protein>
    <recommendedName>
        <fullName evidence="1">DUF6891 domain-containing protein</fullName>
    </recommendedName>
</protein>
<dbReference type="AlphaFoldDB" id="A0A7W9SUK5"/>
<dbReference type="Proteomes" id="UP000520814">
    <property type="component" value="Unassembled WGS sequence"/>
</dbReference>
<proteinExistence type="predicted"/>
<dbReference type="Pfam" id="PF21831">
    <property type="entry name" value="DUF6891"/>
    <property type="match status" value="1"/>
</dbReference>
<organism evidence="2 3">
    <name type="scientific">Armatimonas rosea</name>
    <dbReference type="NCBI Taxonomy" id="685828"/>
    <lineage>
        <taxon>Bacteria</taxon>
        <taxon>Bacillati</taxon>
        <taxon>Armatimonadota</taxon>
        <taxon>Armatimonadia</taxon>
        <taxon>Armatimonadales</taxon>
        <taxon>Armatimonadaceae</taxon>
        <taxon>Armatimonas</taxon>
    </lineage>
</organism>
<gene>
    <name evidence="2" type="ORF">HNQ39_004065</name>
</gene>
<dbReference type="EMBL" id="JACHGW010000004">
    <property type="protein sequence ID" value="MBB6052244.1"/>
    <property type="molecule type" value="Genomic_DNA"/>
</dbReference>
<feature type="domain" description="DUF6891" evidence="1">
    <location>
        <begin position="2"/>
        <end position="105"/>
    </location>
</feature>
<sequence>MIALHDAGDCQEDGFELCDAAFGRLTEPEQAEISGYCFYHGQDTTRAIEGAGLGLTYCPIGPIQSDGDAEGIALGRSICDELERAGLTVVWSGDFQDRIQVIPFDGKRCWKDEA</sequence>
<evidence type="ECO:0000313" key="2">
    <source>
        <dbReference type="EMBL" id="MBB6052244.1"/>
    </source>
</evidence>
<name>A0A7W9SUK5_ARMRO</name>
<evidence type="ECO:0000259" key="1">
    <source>
        <dbReference type="Pfam" id="PF21831"/>
    </source>
</evidence>
<dbReference type="InterPro" id="IPR054186">
    <property type="entry name" value="DUF6891"/>
</dbReference>
<keyword evidence="3" id="KW-1185">Reference proteome</keyword>
<evidence type="ECO:0000313" key="3">
    <source>
        <dbReference type="Proteomes" id="UP000520814"/>
    </source>
</evidence>
<accession>A0A7W9SUK5</accession>
<comment type="caution">
    <text evidence="2">The sequence shown here is derived from an EMBL/GenBank/DDBJ whole genome shotgun (WGS) entry which is preliminary data.</text>
</comment>